<feature type="transmembrane region" description="Helical" evidence="3">
    <location>
        <begin position="40"/>
        <end position="59"/>
    </location>
</feature>
<organism evidence="5">
    <name type="scientific">Selaginella moellendorffii</name>
    <name type="common">Spikemoss</name>
    <dbReference type="NCBI Taxonomy" id="88036"/>
    <lineage>
        <taxon>Eukaryota</taxon>
        <taxon>Viridiplantae</taxon>
        <taxon>Streptophyta</taxon>
        <taxon>Embryophyta</taxon>
        <taxon>Tracheophyta</taxon>
        <taxon>Lycopodiopsida</taxon>
        <taxon>Selaginellales</taxon>
        <taxon>Selaginellaceae</taxon>
        <taxon>Selaginella</taxon>
    </lineage>
</organism>
<dbReference type="PANTHER" id="PTHR31234">
    <property type="entry name" value="LATE EMBRYOGENESIS ABUNDANT (LEA) HYDROXYPROLINE-RICH GLYCOPROTEIN FAMILY"/>
    <property type="match status" value="1"/>
</dbReference>
<dbReference type="AlphaFoldDB" id="D8S4P7"/>
<dbReference type="GO" id="GO:0016020">
    <property type="term" value="C:membrane"/>
    <property type="evidence" value="ECO:0007669"/>
    <property type="project" value="UniProtKB-SubCell"/>
</dbReference>
<protein>
    <recommendedName>
        <fullName evidence="6">Late embryogenesis abundant protein LEA-2 subgroup domain-containing protein</fullName>
    </recommendedName>
</protein>
<dbReference type="HOGENOM" id="CLU_892539_0_0_1"/>
<evidence type="ECO:0000313" key="4">
    <source>
        <dbReference type="EMBL" id="EFJ20789.1"/>
    </source>
</evidence>
<keyword evidence="3" id="KW-1133">Transmembrane helix</keyword>
<keyword evidence="3" id="KW-0812">Transmembrane</keyword>
<dbReference type="InterPro" id="IPR044839">
    <property type="entry name" value="NDR1-like"/>
</dbReference>
<keyword evidence="2 3" id="KW-0472">Membrane</keyword>
<dbReference type="Proteomes" id="UP000001514">
    <property type="component" value="Unassembled WGS sequence"/>
</dbReference>
<dbReference type="Gramene" id="EFJ20789">
    <property type="protein sequence ID" value="EFJ20789"/>
    <property type="gene ID" value="SELMODRAFT_418107"/>
</dbReference>
<name>D8S4P7_SELML</name>
<dbReference type="GO" id="GO:0098542">
    <property type="term" value="P:defense response to other organism"/>
    <property type="evidence" value="ECO:0007669"/>
    <property type="project" value="InterPro"/>
</dbReference>
<comment type="subcellular location">
    <subcellularLocation>
        <location evidence="1">Membrane</location>
    </subcellularLocation>
</comment>
<reference evidence="4 5" key="1">
    <citation type="journal article" date="2011" name="Science">
        <title>The Selaginella genome identifies genetic changes associated with the evolution of vascular plants.</title>
        <authorList>
            <person name="Banks J.A."/>
            <person name="Nishiyama T."/>
            <person name="Hasebe M."/>
            <person name="Bowman J.L."/>
            <person name="Gribskov M."/>
            <person name="dePamphilis C."/>
            <person name="Albert V.A."/>
            <person name="Aono N."/>
            <person name="Aoyama T."/>
            <person name="Ambrose B.A."/>
            <person name="Ashton N.W."/>
            <person name="Axtell M.J."/>
            <person name="Barker E."/>
            <person name="Barker M.S."/>
            <person name="Bennetzen J.L."/>
            <person name="Bonawitz N.D."/>
            <person name="Chapple C."/>
            <person name="Cheng C."/>
            <person name="Correa L.G."/>
            <person name="Dacre M."/>
            <person name="DeBarry J."/>
            <person name="Dreyer I."/>
            <person name="Elias M."/>
            <person name="Engstrom E.M."/>
            <person name="Estelle M."/>
            <person name="Feng L."/>
            <person name="Finet C."/>
            <person name="Floyd S.K."/>
            <person name="Frommer W.B."/>
            <person name="Fujita T."/>
            <person name="Gramzow L."/>
            <person name="Gutensohn M."/>
            <person name="Harholt J."/>
            <person name="Hattori M."/>
            <person name="Heyl A."/>
            <person name="Hirai T."/>
            <person name="Hiwatashi Y."/>
            <person name="Ishikawa M."/>
            <person name="Iwata M."/>
            <person name="Karol K.G."/>
            <person name="Koehler B."/>
            <person name="Kolukisaoglu U."/>
            <person name="Kubo M."/>
            <person name="Kurata T."/>
            <person name="Lalonde S."/>
            <person name="Li K."/>
            <person name="Li Y."/>
            <person name="Litt A."/>
            <person name="Lyons E."/>
            <person name="Manning G."/>
            <person name="Maruyama T."/>
            <person name="Michael T.P."/>
            <person name="Mikami K."/>
            <person name="Miyazaki S."/>
            <person name="Morinaga S."/>
            <person name="Murata T."/>
            <person name="Mueller-Roeber B."/>
            <person name="Nelson D.R."/>
            <person name="Obara M."/>
            <person name="Oguri Y."/>
            <person name="Olmstead R.G."/>
            <person name="Onodera N."/>
            <person name="Petersen B.L."/>
            <person name="Pils B."/>
            <person name="Prigge M."/>
            <person name="Rensing S.A."/>
            <person name="Riano-Pachon D.M."/>
            <person name="Roberts A.W."/>
            <person name="Sato Y."/>
            <person name="Scheller H.V."/>
            <person name="Schulz B."/>
            <person name="Schulz C."/>
            <person name="Shakirov E.V."/>
            <person name="Shibagaki N."/>
            <person name="Shinohara N."/>
            <person name="Shippen D.E."/>
            <person name="Soerensen I."/>
            <person name="Sotooka R."/>
            <person name="Sugimoto N."/>
            <person name="Sugita M."/>
            <person name="Sumikawa N."/>
            <person name="Tanurdzic M."/>
            <person name="Theissen G."/>
            <person name="Ulvskov P."/>
            <person name="Wakazuki S."/>
            <person name="Weng J.K."/>
            <person name="Willats W.W."/>
            <person name="Wipf D."/>
            <person name="Wolf P.G."/>
            <person name="Yang L."/>
            <person name="Zimmer A.D."/>
            <person name="Zhu Q."/>
            <person name="Mitros T."/>
            <person name="Hellsten U."/>
            <person name="Loque D."/>
            <person name="Otillar R."/>
            <person name="Salamov A."/>
            <person name="Schmutz J."/>
            <person name="Shapiro H."/>
            <person name="Lindquist E."/>
            <person name="Lucas S."/>
            <person name="Rokhsar D."/>
            <person name="Grigoriev I.V."/>
        </authorList>
    </citation>
    <scope>NUCLEOTIDE SEQUENCE [LARGE SCALE GENOMIC DNA]</scope>
</reference>
<gene>
    <name evidence="4" type="ORF">SELMODRAFT_418107</name>
</gene>
<feature type="transmembrane region" description="Helical" evidence="3">
    <location>
        <begin position="106"/>
        <end position="128"/>
    </location>
</feature>
<evidence type="ECO:0000256" key="3">
    <source>
        <dbReference type="SAM" id="Phobius"/>
    </source>
</evidence>
<dbReference type="EMBL" id="GL377601">
    <property type="protein sequence ID" value="EFJ20789.1"/>
    <property type="molecule type" value="Genomic_DNA"/>
</dbReference>
<evidence type="ECO:0000256" key="1">
    <source>
        <dbReference type="ARBA" id="ARBA00004370"/>
    </source>
</evidence>
<dbReference type="KEGG" id="smo:SELMODRAFT_418107"/>
<evidence type="ECO:0000256" key="2">
    <source>
        <dbReference type="ARBA" id="ARBA00023136"/>
    </source>
</evidence>
<evidence type="ECO:0008006" key="6">
    <source>
        <dbReference type="Google" id="ProtNLM"/>
    </source>
</evidence>
<keyword evidence="5" id="KW-1185">Reference proteome</keyword>
<dbReference type="PANTHER" id="PTHR31234:SF8">
    <property type="entry name" value="EXPRESSED PROTEIN"/>
    <property type="match status" value="1"/>
</dbReference>
<accession>D8S4P7</accession>
<sequence length="312" mass="35672">MAGDTDDMLSRSNEFDNHGVAFEEAWLLEQWQWHLPMLDFMLNPALSLFTLMAAISAVAERVRSLVPRNRELNRTDISRFFDEEYLARMEAKEARDRVRWSRSRHFGSILVGLLLFFLVLGLVMMGIYCYLKPSFPRLDVVTAKFSYINMNDVDASEIIAQQAEGKGMYFAAVYNYSIIYTLYLSNPNKRVDLYIQSLEIKPFYFGFLLGAGNSPPFVQLRSSSRLVFITVTDDGLQVPLTSNYSIKRDILRKALTFMIEMELKAKMSTVFGLTSPSFWCSAKCDIQVDQNGMVANKICSNKNTIAQFVHAI</sequence>
<dbReference type="InParanoid" id="D8S4P7"/>
<evidence type="ECO:0000313" key="5">
    <source>
        <dbReference type="Proteomes" id="UP000001514"/>
    </source>
</evidence>
<proteinExistence type="predicted"/>